<dbReference type="Proteomes" id="UP000688137">
    <property type="component" value="Unassembled WGS sequence"/>
</dbReference>
<feature type="coiled-coil region" evidence="1">
    <location>
        <begin position="71"/>
        <end position="221"/>
    </location>
</feature>
<dbReference type="OMA" id="KYMEQTQ"/>
<sequence>MITTPDINDSTFHELQNEIQCLKSEKEEFKQTLLKLWIQISKTLNDDFEEILKLGINSDIEDIMNAIFIVEEARQEQINNERNQIVALNEQLKSHKNTTDSGNEELKQVEKQYRELSELVLQLKQQNVDKDLQISILNAETNKLKMEITQLSSKLNDLSAVLIQAKEEKIKYMEQTQNQIKVLMEKDLHNSRQIQMLQIQKIELENSLKKYNQKYTNEQSNIMYCQTQKEEDQTRMLSCSPRTTHIDFSKIVQQSLHNKKAEMVSGSSLSQIPYRFGK</sequence>
<evidence type="ECO:0000313" key="3">
    <source>
        <dbReference type="Proteomes" id="UP000688137"/>
    </source>
</evidence>
<keyword evidence="1" id="KW-0175">Coiled coil</keyword>
<protein>
    <submittedName>
        <fullName evidence="2">Uncharacterized protein</fullName>
    </submittedName>
</protein>
<evidence type="ECO:0000256" key="1">
    <source>
        <dbReference type="SAM" id="Coils"/>
    </source>
</evidence>
<gene>
    <name evidence="2" type="ORF">PPRIM_AZ9-3.1.T0640179</name>
</gene>
<evidence type="ECO:0000313" key="2">
    <source>
        <dbReference type="EMBL" id="CAD8080816.1"/>
    </source>
</evidence>
<proteinExistence type="predicted"/>
<accession>A0A8S1MU26</accession>
<dbReference type="AlphaFoldDB" id="A0A8S1MU26"/>
<name>A0A8S1MU26_PARPR</name>
<keyword evidence="3" id="KW-1185">Reference proteome</keyword>
<dbReference type="EMBL" id="CAJJDM010000066">
    <property type="protein sequence ID" value="CAD8080816.1"/>
    <property type="molecule type" value="Genomic_DNA"/>
</dbReference>
<organism evidence="2 3">
    <name type="scientific">Paramecium primaurelia</name>
    <dbReference type="NCBI Taxonomy" id="5886"/>
    <lineage>
        <taxon>Eukaryota</taxon>
        <taxon>Sar</taxon>
        <taxon>Alveolata</taxon>
        <taxon>Ciliophora</taxon>
        <taxon>Intramacronucleata</taxon>
        <taxon>Oligohymenophorea</taxon>
        <taxon>Peniculida</taxon>
        <taxon>Parameciidae</taxon>
        <taxon>Paramecium</taxon>
    </lineage>
</organism>
<comment type="caution">
    <text evidence="2">The sequence shown here is derived from an EMBL/GenBank/DDBJ whole genome shotgun (WGS) entry which is preliminary data.</text>
</comment>
<reference evidence="2" key="1">
    <citation type="submission" date="2021-01" db="EMBL/GenBank/DDBJ databases">
        <authorList>
            <consortium name="Genoscope - CEA"/>
            <person name="William W."/>
        </authorList>
    </citation>
    <scope>NUCLEOTIDE SEQUENCE</scope>
</reference>